<proteinExistence type="predicted"/>
<evidence type="ECO:0000313" key="1">
    <source>
        <dbReference type="EMBL" id="KKN36943.1"/>
    </source>
</evidence>
<organism evidence="1">
    <name type="scientific">marine sediment metagenome</name>
    <dbReference type="NCBI Taxonomy" id="412755"/>
    <lineage>
        <taxon>unclassified sequences</taxon>
        <taxon>metagenomes</taxon>
        <taxon>ecological metagenomes</taxon>
    </lineage>
</organism>
<accession>A0A0F9T5X9</accession>
<comment type="caution">
    <text evidence="1">The sequence shown here is derived from an EMBL/GenBank/DDBJ whole genome shotgun (WGS) entry which is preliminary data.</text>
</comment>
<protein>
    <submittedName>
        <fullName evidence="1">Uncharacterized protein</fullName>
    </submittedName>
</protein>
<dbReference type="EMBL" id="LAZR01001932">
    <property type="protein sequence ID" value="KKN36943.1"/>
    <property type="molecule type" value="Genomic_DNA"/>
</dbReference>
<gene>
    <name evidence="1" type="ORF">LCGC14_0768660</name>
</gene>
<sequence length="84" mass="9922">MGLRAWWQKRQRREALARVRRELSFWGVDTTEFTDAELEEGILAIQRAVKASGIRAEEATNSMNRMMRLLKEESVFEEQQDHRA</sequence>
<name>A0A0F9T5X9_9ZZZZ</name>
<reference evidence="1" key="1">
    <citation type="journal article" date="2015" name="Nature">
        <title>Complex archaea that bridge the gap between prokaryotes and eukaryotes.</title>
        <authorList>
            <person name="Spang A."/>
            <person name="Saw J.H."/>
            <person name="Jorgensen S.L."/>
            <person name="Zaremba-Niedzwiedzka K."/>
            <person name="Martijn J."/>
            <person name="Lind A.E."/>
            <person name="van Eijk R."/>
            <person name="Schleper C."/>
            <person name="Guy L."/>
            <person name="Ettema T.J."/>
        </authorList>
    </citation>
    <scope>NUCLEOTIDE SEQUENCE</scope>
</reference>
<dbReference type="AlphaFoldDB" id="A0A0F9T5X9"/>